<organism evidence="4 5">
    <name type="scientific">Cryobacterium zhongshanensis</name>
    <dbReference type="NCBI Taxonomy" id="2928153"/>
    <lineage>
        <taxon>Bacteria</taxon>
        <taxon>Bacillati</taxon>
        <taxon>Actinomycetota</taxon>
        <taxon>Actinomycetes</taxon>
        <taxon>Micrococcales</taxon>
        <taxon>Microbacteriaceae</taxon>
        <taxon>Cryobacterium</taxon>
    </lineage>
</organism>
<sequence length="170" mass="18201">MGNELADEVHRRMIRHGSAEDIEECAALWVRACAARDGVAVAGVAERARPKFGHVESWIVAEEPGTGIVGFVLATKPQSGLPTDPPDAAVVSLLAIAPDAQGLGLGGTLLARVADALARRGHERAVLHVLADNHPAVRLYERQGWMPWGAPFPHSLLKRPTQTYLRDLGA</sequence>
<gene>
    <name evidence="4" type="ORF">MQH31_09405</name>
</gene>
<dbReference type="AlphaFoldDB" id="A0AA41QVV9"/>
<dbReference type="PANTHER" id="PTHR43877">
    <property type="entry name" value="AMINOALKYLPHOSPHONATE N-ACETYLTRANSFERASE-RELATED-RELATED"/>
    <property type="match status" value="1"/>
</dbReference>
<dbReference type="PANTHER" id="PTHR43877:SF2">
    <property type="entry name" value="AMINOALKYLPHOSPHONATE N-ACETYLTRANSFERASE-RELATED"/>
    <property type="match status" value="1"/>
</dbReference>
<keyword evidence="1" id="KW-0808">Transferase</keyword>
<feature type="domain" description="N-acetyltransferase" evidence="3">
    <location>
        <begin position="12"/>
        <end position="163"/>
    </location>
</feature>
<dbReference type="InterPro" id="IPR050832">
    <property type="entry name" value="Bact_Acetyltransf"/>
</dbReference>
<evidence type="ECO:0000313" key="5">
    <source>
        <dbReference type="Proteomes" id="UP001165341"/>
    </source>
</evidence>
<keyword evidence="2" id="KW-0012">Acyltransferase</keyword>
<dbReference type="PROSITE" id="PS51186">
    <property type="entry name" value="GNAT"/>
    <property type="match status" value="1"/>
</dbReference>
<evidence type="ECO:0000256" key="1">
    <source>
        <dbReference type="ARBA" id="ARBA00022679"/>
    </source>
</evidence>
<comment type="caution">
    <text evidence="4">The sequence shown here is derived from an EMBL/GenBank/DDBJ whole genome shotgun (WGS) entry which is preliminary data.</text>
</comment>
<proteinExistence type="predicted"/>
<evidence type="ECO:0000313" key="4">
    <source>
        <dbReference type="EMBL" id="MCI4658023.1"/>
    </source>
</evidence>
<keyword evidence="5" id="KW-1185">Reference proteome</keyword>
<dbReference type="InterPro" id="IPR016181">
    <property type="entry name" value="Acyl_CoA_acyltransferase"/>
</dbReference>
<name>A0AA41QVV9_9MICO</name>
<dbReference type="Gene3D" id="3.40.630.30">
    <property type="match status" value="1"/>
</dbReference>
<accession>A0AA41QVV9</accession>
<evidence type="ECO:0000259" key="3">
    <source>
        <dbReference type="PROSITE" id="PS51186"/>
    </source>
</evidence>
<dbReference type="SUPFAM" id="SSF55729">
    <property type="entry name" value="Acyl-CoA N-acyltransferases (Nat)"/>
    <property type="match status" value="1"/>
</dbReference>
<protein>
    <submittedName>
        <fullName evidence="4">GNAT family N-acetyltransferase</fullName>
    </submittedName>
</protein>
<dbReference type="EMBL" id="JALGAR010000002">
    <property type="protein sequence ID" value="MCI4658023.1"/>
    <property type="molecule type" value="Genomic_DNA"/>
</dbReference>
<reference evidence="4" key="1">
    <citation type="submission" date="2022-03" db="EMBL/GenBank/DDBJ databases">
        <title>Cryobacterium sp. nov. strain ZS14-85, isolated from Antarctic soil.</title>
        <authorList>
            <person name="Li J."/>
            <person name="Niu G."/>
        </authorList>
    </citation>
    <scope>NUCLEOTIDE SEQUENCE</scope>
    <source>
        <strain evidence="4">ZS14-85</strain>
    </source>
</reference>
<evidence type="ECO:0000256" key="2">
    <source>
        <dbReference type="ARBA" id="ARBA00023315"/>
    </source>
</evidence>
<dbReference type="InterPro" id="IPR000182">
    <property type="entry name" value="GNAT_dom"/>
</dbReference>
<dbReference type="Pfam" id="PF00583">
    <property type="entry name" value="Acetyltransf_1"/>
    <property type="match status" value="1"/>
</dbReference>
<dbReference type="GO" id="GO:0016747">
    <property type="term" value="F:acyltransferase activity, transferring groups other than amino-acyl groups"/>
    <property type="evidence" value="ECO:0007669"/>
    <property type="project" value="InterPro"/>
</dbReference>
<dbReference type="Proteomes" id="UP001165341">
    <property type="component" value="Unassembled WGS sequence"/>
</dbReference>